<feature type="transmembrane region" description="Helical" evidence="2">
    <location>
        <begin position="382"/>
        <end position="402"/>
    </location>
</feature>
<accession>A0A9K3LUW3</accession>
<feature type="region of interest" description="Disordered" evidence="1">
    <location>
        <begin position="492"/>
        <end position="521"/>
    </location>
</feature>
<keyword evidence="3" id="KW-0732">Signal</keyword>
<evidence type="ECO:0000313" key="5">
    <source>
        <dbReference type="Proteomes" id="UP000693970"/>
    </source>
</evidence>
<feature type="region of interest" description="Disordered" evidence="1">
    <location>
        <begin position="580"/>
        <end position="606"/>
    </location>
</feature>
<feature type="compositionally biased region" description="Basic and acidic residues" evidence="1">
    <location>
        <begin position="510"/>
        <end position="521"/>
    </location>
</feature>
<organism evidence="4 5">
    <name type="scientific">Nitzschia inconspicua</name>
    <dbReference type="NCBI Taxonomy" id="303405"/>
    <lineage>
        <taxon>Eukaryota</taxon>
        <taxon>Sar</taxon>
        <taxon>Stramenopiles</taxon>
        <taxon>Ochrophyta</taxon>
        <taxon>Bacillariophyta</taxon>
        <taxon>Bacillariophyceae</taxon>
        <taxon>Bacillariophycidae</taxon>
        <taxon>Bacillariales</taxon>
        <taxon>Bacillariaceae</taxon>
        <taxon>Nitzschia</taxon>
    </lineage>
</organism>
<comment type="caution">
    <text evidence="4">The sequence shown here is derived from an EMBL/GenBank/DDBJ whole genome shotgun (WGS) entry which is preliminary data.</text>
</comment>
<keyword evidence="5" id="KW-1185">Reference proteome</keyword>
<keyword evidence="2" id="KW-0472">Membrane</keyword>
<proteinExistence type="predicted"/>
<reference evidence="4" key="2">
    <citation type="submission" date="2021-04" db="EMBL/GenBank/DDBJ databases">
        <authorList>
            <person name="Podell S."/>
        </authorList>
    </citation>
    <scope>NUCLEOTIDE SEQUENCE</scope>
    <source>
        <strain evidence="4">Hildebrandi</strain>
    </source>
</reference>
<keyword evidence="2" id="KW-0812">Transmembrane</keyword>
<evidence type="ECO:0000256" key="2">
    <source>
        <dbReference type="SAM" id="Phobius"/>
    </source>
</evidence>
<dbReference type="Proteomes" id="UP000693970">
    <property type="component" value="Unassembled WGS sequence"/>
</dbReference>
<evidence type="ECO:0000256" key="3">
    <source>
        <dbReference type="SAM" id="SignalP"/>
    </source>
</evidence>
<protein>
    <submittedName>
        <fullName evidence="4">Uncharacterized protein</fullName>
    </submittedName>
</protein>
<feature type="signal peptide" evidence="3">
    <location>
        <begin position="1"/>
        <end position="22"/>
    </location>
</feature>
<dbReference type="OrthoDB" id="52448at2759"/>
<evidence type="ECO:0000313" key="4">
    <source>
        <dbReference type="EMBL" id="KAG7368990.1"/>
    </source>
</evidence>
<dbReference type="EMBL" id="JAGRRH010000006">
    <property type="protein sequence ID" value="KAG7368990.1"/>
    <property type="molecule type" value="Genomic_DNA"/>
</dbReference>
<evidence type="ECO:0000256" key="1">
    <source>
        <dbReference type="SAM" id="MobiDB-lite"/>
    </source>
</evidence>
<name>A0A9K3LUW3_9STRA</name>
<feature type="compositionally biased region" description="Polar residues" evidence="1">
    <location>
        <begin position="497"/>
        <end position="509"/>
    </location>
</feature>
<dbReference type="AlphaFoldDB" id="A0A9K3LUW3"/>
<reference evidence="4" key="1">
    <citation type="journal article" date="2021" name="Sci. Rep.">
        <title>Diploid genomic architecture of Nitzschia inconspicua, an elite biomass production diatom.</title>
        <authorList>
            <person name="Oliver A."/>
            <person name="Podell S."/>
            <person name="Pinowska A."/>
            <person name="Traller J.C."/>
            <person name="Smith S.R."/>
            <person name="McClure R."/>
            <person name="Beliaev A."/>
            <person name="Bohutskyi P."/>
            <person name="Hill E.A."/>
            <person name="Rabines A."/>
            <person name="Zheng H."/>
            <person name="Allen L.Z."/>
            <person name="Kuo A."/>
            <person name="Grigoriev I.V."/>
            <person name="Allen A.E."/>
            <person name="Hazlebeck D."/>
            <person name="Allen E.E."/>
        </authorList>
    </citation>
    <scope>NUCLEOTIDE SEQUENCE</scope>
    <source>
        <strain evidence="4">Hildebrandi</strain>
    </source>
</reference>
<feature type="chain" id="PRO_5039954091" evidence="3">
    <location>
        <begin position="23"/>
        <end position="606"/>
    </location>
</feature>
<feature type="compositionally biased region" description="Acidic residues" evidence="1">
    <location>
        <begin position="597"/>
        <end position="606"/>
    </location>
</feature>
<sequence>MRCSIVSVVVIFFSHVLRVCHGFSTNNKKLVILAGPHQTAHENIRRWFDQYASDYDDSAASSRIGGGWKWPTLHQEDMSLLQDEDVSRPDIFRLLFTEDESESWATRILHRTIRENWEIAESGIVLGHERFDKVGETPHSQMDALKVIYRIVEELSVRREDVTIVLVYRTPRLQQWIDIWNVQSDYDEYQNFICEEDDEADKRREYAATAMNIGMLSKDFLQNGFNVVVIDEEGTKKANLDLSHTLACIILQGVECDRNGRIVGLENEFTQFDESDDSQYQELSGLTLQQLHDLETMFLERDCVYQTEVESHERFRILNKNQLFSKCKIPNEIAAREKLMDPGYVDGLLQSQIGCGSGAIPGQISFNPSLIGKTGRTAVGKFSLFLLFLILSLVGVALAFLLHRSLPKNHAEAELDGLFQKSSPRNCLFRKRHNSEGSTEGSSDEELPPSSLSRGMVDVSLEPDPPSTPSLNLCNACKLVRIDPKCPYCNGGKERPSGSSSFGAQTYSGDTKRKPYTDKNSWHDDGNSMSWDNTTSSVVTIDDFNLGSQQAQVSLRKSKNAGRSLVFRKLKELARLKNERNEDGEIVLNPDNLQMDRDDESVVSFS</sequence>
<keyword evidence="2" id="KW-1133">Transmembrane helix</keyword>
<gene>
    <name evidence="4" type="ORF">IV203_031733</name>
</gene>
<feature type="region of interest" description="Disordered" evidence="1">
    <location>
        <begin position="431"/>
        <end position="467"/>
    </location>
</feature>